<sequence length="203" mass="21862">MFTDKSIRIFQFVAVFLAFSSHHFTSGKAVSTSAGNEVVQTPSNAPATNKPQPMTEGPQLCSQGFGQHRTQKGNFSIKADLEVSTPCQTKKSVFMCLPSSCRSQDKKPHVFATGCEGSSGPTQCLSYAFKPEIPAKSFGSSPIPVQSSKAPRPITRRAAPEKKEQTFVVKAPLECVTSATPPKTVGCQKLESVMECTKCQILV</sequence>
<feature type="region of interest" description="Disordered" evidence="1">
    <location>
        <begin position="35"/>
        <end position="66"/>
    </location>
</feature>
<proteinExistence type="predicted"/>
<dbReference type="VEuPathDB" id="FungiDB:MELLADRAFT_92256"/>
<keyword evidence="2" id="KW-0732">Signal</keyword>
<evidence type="ECO:0000313" key="3">
    <source>
        <dbReference type="EMBL" id="EGG10895.1"/>
    </source>
</evidence>
<evidence type="ECO:0000313" key="4">
    <source>
        <dbReference type="Proteomes" id="UP000001072"/>
    </source>
</evidence>
<accession>F4R8Z2</accession>
<dbReference type="KEGG" id="mlr:MELLADRAFT_92256"/>
<feature type="region of interest" description="Disordered" evidence="1">
    <location>
        <begin position="139"/>
        <end position="163"/>
    </location>
</feature>
<feature type="chain" id="PRO_5003314916" evidence="2">
    <location>
        <begin position="28"/>
        <end position="203"/>
    </location>
</feature>
<dbReference type="EMBL" id="GL883093">
    <property type="protein sequence ID" value="EGG10895.1"/>
    <property type="molecule type" value="Genomic_DNA"/>
</dbReference>
<organism evidence="4">
    <name type="scientific">Melampsora larici-populina (strain 98AG31 / pathotype 3-4-7)</name>
    <name type="common">Poplar leaf rust fungus</name>
    <dbReference type="NCBI Taxonomy" id="747676"/>
    <lineage>
        <taxon>Eukaryota</taxon>
        <taxon>Fungi</taxon>
        <taxon>Dikarya</taxon>
        <taxon>Basidiomycota</taxon>
        <taxon>Pucciniomycotina</taxon>
        <taxon>Pucciniomycetes</taxon>
        <taxon>Pucciniales</taxon>
        <taxon>Melampsoraceae</taxon>
        <taxon>Melampsora</taxon>
    </lineage>
</organism>
<dbReference type="RefSeq" id="XP_007405497.1">
    <property type="nucleotide sequence ID" value="XM_007405435.1"/>
</dbReference>
<gene>
    <name evidence="3" type="ORF">MELLADRAFT_92256</name>
</gene>
<reference evidence="4" key="1">
    <citation type="journal article" date="2011" name="Proc. Natl. Acad. Sci. U.S.A.">
        <title>Obligate biotrophy features unraveled by the genomic analysis of rust fungi.</title>
        <authorList>
            <person name="Duplessis S."/>
            <person name="Cuomo C.A."/>
            <person name="Lin Y.-C."/>
            <person name="Aerts A."/>
            <person name="Tisserant E."/>
            <person name="Veneault-Fourrey C."/>
            <person name="Joly D.L."/>
            <person name="Hacquard S."/>
            <person name="Amselem J."/>
            <person name="Cantarel B.L."/>
            <person name="Chiu R."/>
            <person name="Coutinho P.M."/>
            <person name="Feau N."/>
            <person name="Field M."/>
            <person name="Frey P."/>
            <person name="Gelhaye E."/>
            <person name="Goldberg J."/>
            <person name="Grabherr M.G."/>
            <person name="Kodira C.D."/>
            <person name="Kohler A."/>
            <person name="Kuees U."/>
            <person name="Lindquist E.A."/>
            <person name="Lucas S.M."/>
            <person name="Mago R."/>
            <person name="Mauceli E."/>
            <person name="Morin E."/>
            <person name="Murat C."/>
            <person name="Pangilinan J.L."/>
            <person name="Park R."/>
            <person name="Pearson M."/>
            <person name="Quesneville H."/>
            <person name="Rouhier N."/>
            <person name="Sakthikumar S."/>
            <person name="Salamov A.A."/>
            <person name="Schmutz J."/>
            <person name="Selles B."/>
            <person name="Shapiro H."/>
            <person name="Tanguay P."/>
            <person name="Tuskan G.A."/>
            <person name="Henrissat B."/>
            <person name="Van de Peer Y."/>
            <person name="Rouze P."/>
            <person name="Ellis J.G."/>
            <person name="Dodds P.N."/>
            <person name="Schein J.E."/>
            <person name="Zhong S."/>
            <person name="Hamelin R.C."/>
            <person name="Grigoriev I.V."/>
            <person name="Szabo L.J."/>
            <person name="Martin F."/>
        </authorList>
    </citation>
    <scope>NUCLEOTIDE SEQUENCE [LARGE SCALE GENOMIC DNA]</scope>
    <source>
        <strain evidence="4">98AG31 / pathotype 3-4-7</strain>
    </source>
</reference>
<dbReference type="HOGENOM" id="CLU_1250905_0_0_1"/>
<evidence type="ECO:0000256" key="1">
    <source>
        <dbReference type="SAM" id="MobiDB-lite"/>
    </source>
</evidence>
<dbReference type="Proteomes" id="UP000001072">
    <property type="component" value="Unassembled WGS sequence"/>
</dbReference>
<dbReference type="GeneID" id="18936180"/>
<dbReference type="OrthoDB" id="10349719at2759"/>
<feature type="compositionally biased region" description="Polar residues" evidence="1">
    <location>
        <begin position="139"/>
        <end position="149"/>
    </location>
</feature>
<feature type="compositionally biased region" description="Polar residues" evidence="1">
    <location>
        <begin position="35"/>
        <end position="52"/>
    </location>
</feature>
<name>F4R8Z2_MELLP</name>
<protein>
    <submittedName>
        <fullName evidence="3">Secreted protein</fullName>
    </submittedName>
</protein>
<keyword evidence="4" id="KW-1185">Reference proteome</keyword>
<feature type="signal peptide" evidence="2">
    <location>
        <begin position="1"/>
        <end position="27"/>
    </location>
</feature>
<evidence type="ECO:0000256" key="2">
    <source>
        <dbReference type="SAM" id="SignalP"/>
    </source>
</evidence>
<dbReference type="InParanoid" id="F4R8Z2"/>
<dbReference type="AlphaFoldDB" id="F4R8Z2"/>